<evidence type="ECO:0000313" key="8">
    <source>
        <dbReference type="EMBL" id="KIY99878.1"/>
    </source>
</evidence>
<dbReference type="EMBL" id="KK101716">
    <property type="protein sequence ID" value="KIY99878.1"/>
    <property type="molecule type" value="Genomic_DNA"/>
</dbReference>
<dbReference type="InterPro" id="IPR042265">
    <property type="entry name" value="DPH1/DPH2_3"/>
</dbReference>
<comment type="pathway">
    <text evidence="2">Protein modification; peptidyl-diphthamide biosynthesis.</text>
</comment>
<dbReference type="AlphaFoldDB" id="A0A0D2KX55"/>
<dbReference type="UniPathway" id="UPA00559"/>
<dbReference type="NCBIfam" id="TIGR00322">
    <property type="entry name" value="diphth2_R"/>
    <property type="match status" value="2"/>
</dbReference>
<dbReference type="STRING" id="145388.A0A0D2KX55"/>
<feature type="region of interest" description="Disordered" evidence="7">
    <location>
        <begin position="417"/>
        <end position="439"/>
    </location>
</feature>
<name>A0A0D2KX55_9CHLO</name>
<comment type="cofactor">
    <cofactor evidence="1">
        <name>[4Fe-4S] cluster</name>
        <dbReference type="ChEBI" id="CHEBI:49883"/>
    </cofactor>
</comment>
<evidence type="ECO:0000256" key="3">
    <source>
        <dbReference type="ARBA" id="ARBA00006179"/>
    </source>
</evidence>
<dbReference type="Gene3D" id="3.40.50.11860">
    <property type="entry name" value="Diphthamide synthesis DPH1/DPH2 domain 3"/>
    <property type="match status" value="1"/>
</dbReference>
<organism evidence="8 9">
    <name type="scientific">Monoraphidium neglectum</name>
    <dbReference type="NCBI Taxonomy" id="145388"/>
    <lineage>
        <taxon>Eukaryota</taxon>
        <taxon>Viridiplantae</taxon>
        <taxon>Chlorophyta</taxon>
        <taxon>core chlorophytes</taxon>
        <taxon>Chlorophyceae</taxon>
        <taxon>CS clade</taxon>
        <taxon>Sphaeropleales</taxon>
        <taxon>Selenastraceae</taxon>
        <taxon>Monoraphidium</taxon>
    </lineage>
</organism>
<keyword evidence="4" id="KW-0479">Metal-binding</keyword>
<gene>
    <name evidence="8" type="ORF">MNEG_8081</name>
</gene>
<feature type="region of interest" description="Disordered" evidence="7">
    <location>
        <begin position="222"/>
        <end position="256"/>
    </location>
</feature>
<evidence type="ECO:0000256" key="6">
    <source>
        <dbReference type="ARBA" id="ARBA00023014"/>
    </source>
</evidence>
<evidence type="ECO:0000256" key="2">
    <source>
        <dbReference type="ARBA" id="ARBA00005156"/>
    </source>
</evidence>
<dbReference type="PANTHER" id="PTHR10762:SF2">
    <property type="entry name" value="2-(3-AMINO-3-CARBOXYPROPYL)HISTIDINE SYNTHASE SUBUNIT 2"/>
    <property type="match status" value="1"/>
</dbReference>
<sequence>MLEEAPAVARALQNELSGCSHAKVYVLADTTYNPLSIDEVAAQHVNADCVVHFGHASLTPVTRTPALCVLPRAPLDVAACCGHLAAALREHGSAGDGGAGEGAGSSGVADWALVVYDQLYVHAVEQLKGQLLEVYQGPLRVEFADVAPLLLDPPKASTSGIAVAGEGGGGSCCRGAGCGGAGAVAGAEGTGIAGAATEEPGAQHPPCSSTAAGGRCEAAAGAMSSSSSSSSRDANDYVAGAEASSSRGSGSSSSNGYSPPPLGGLICAAAWAGIDPADGFKATAGLSDSLSRLLRRRYFLVEKARAASIIGLLVGTLGAAGYLEALEALRKLAGQAGKKTYTLLMGKPSPAKLANFPEIEVFVMVAEPQGLILDSKEFLAPIITPHEALLALTGQPLELGSYRLDYGELLSWHRGAGGDGGSGGGGGQGEGPVEEDGAGAGVSGGGALVASGGLHLGSAAAAGDPRQRQVVARSAAEYLTKARTFQGLETPATGADIKAAELALPGRSGRAAGYVDEPGH</sequence>
<dbReference type="GO" id="GO:0090560">
    <property type="term" value="F:2-(3-amino-3-carboxypropyl)histidine synthase activity"/>
    <property type="evidence" value="ECO:0007669"/>
    <property type="project" value="InterPro"/>
</dbReference>
<evidence type="ECO:0000256" key="4">
    <source>
        <dbReference type="ARBA" id="ARBA00022723"/>
    </source>
</evidence>
<dbReference type="InterPro" id="IPR016435">
    <property type="entry name" value="DPH1/DPH2"/>
</dbReference>
<dbReference type="Gene3D" id="3.40.50.11840">
    <property type="entry name" value="Diphthamide synthesis DPH1/DPH2 domain 1"/>
    <property type="match status" value="1"/>
</dbReference>
<accession>A0A0D2KX55</accession>
<feature type="compositionally biased region" description="Gly residues" evidence="7">
    <location>
        <begin position="417"/>
        <end position="430"/>
    </location>
</feature>
<dbReference type="GO" id="GO:0051536">
    <property type="term" value="F:iron-sulfur cluster binding"/>
    <property type="evidence" value="ECO:0007669"/>
    <property type="project" value="UniProtKB-KW"/>
</dbReference>
<proteinExistence type="inferred from homology"/>
<evidence type="ECO:0000313" key="9">
    <source>
        <dbReference type="Proteomes" id="UP000054498"/>
    </source>
</evidence>
<comment type="similarity">
    <text evidence="3">Belongs to the DPH1/DPH2 family. DPH2 subfamily.</text>
</comment>
<keyword evidence="6" id="KW-0411">Iron-sulfur</keyword>
<dbReference type="Proteomes" id="UP000054498">
    <property type="component" value="Unassembled WGS sequence"/>
</dbReference>
<dbReference type="GeneID" id="25740957"/>
<protein>
    <submittedName>
        <fullName evidence="8">Putative Diphthamide biosynthesis protein 2</fullName>
    </submittedName>
</protein>
<feature type="compositionally biased region" description="Low complexity" evidence="7">
    <location>
        <begin position="222"/>
        <end position="231"/>
    </location>
</feature>
<dbReference type="OrthoDB" id="449241at2759"/>
<dbReference type="RefSeq" id="XP_013898898.1">
    <property type="nucleotide sequence ID" value="XM_014043444.1"/>
</dbReference>
<dbReference type="GO" id="GO:0046872">
    <property type="term" value="F:metal ion binding"/>
    <property type="evidence" value="ECO:0007669"/>
    <property type="project" value="UniProtKB-KW"/>
</dbReference>
<reference evidence="8 9" key="1">
    <citation type="journal article" date="2013" name="BMC Genomics">
        <title>Reconstruction of the lipid metabolism for the microalga Monoraphidium neglectum from its genome sequence reveals characteristics suitable for biofuel production.</title>
        <authorList>
            <person name="Bogen C."/>
            <person name="Al-Dilaimi A."/>
            <person name="Albersmeier A."/>
            <person name="Wichmann J."/>
            <person name="Grundmann M."/>
            <person name="Rupp O."/>
            <person name="Lauersen K.J."/>
            <person name="Blifernez-Klassen O."/>
            <person name="Kalinowski J."/>
            <person name="Goesmann A."/>
            <person name="Mussgnug J.H."/>
            <person name="Kruse O."/>
        </authorList>
    </citation>
    <scope>NUCLEOTIDE SEQUENCE [LARGE SCALE GENOMIC DNA]</scope>
    <source>
        <strain evidence="8 9">SAG 48.87</strain>
    </source>
</reference>
<dbReference type="Pfam" id="PF01866">
    <property type="entry name" value="Diphthamide_syn"/>
    <property type="match status" value="2"/>
</dbReference>
<dbReference type="InterPro" id="IPR042263">
    <property type="entry name" value="DPH1/DPH2_1"/>
</dbReference>
<feature type="compositionally biased region" description="Low complexity" evidence="7">
    <location>
        <begin position="244"/>
        <end position="256"/>
    </location>
</feature>
<evidence type="ECO:0000256" key="7">
    <source>
        <dbReference type="SAM" id="MobiDB-lite"/>
    </source>
</evidence>
<dbReference type="GO" id="GO:0017183">
    <property type="term" value="P:protein histidyl modification to diphthamide"/>
    <property type="evidence" value="ECO:0007669"/>
    <property type="project" value="UniProtKB-UniPathway"/>
</dbReference>
<dbReference type="PANTHER" id="PTHR10762">
    <property type="entry name" value="DIPHTHAMIDE BIOSYNTHESIS PROTEIN"/>
    <property type="match status" value="1"/>
</dbReference>
<evidence type="ECO:0000256" key="1">
    <source>
        <dbReference type="ARBA" id="ARBA00001966"/>
    </source>
</evidence>
<dbReference type="SFLD" id="SFLDS00032">
    <property type="entry name" value="Radical_SAM_3-amino-3-carboxyp"/>
    <property type="match status" value="1"/>
</dbReference>
<evidence type="ECO:0000256" key="5">
    <source>
        <dbReference type="ARBA" id="ARBA00023004"/>
    </source>
</evidence>
<keyword evidence="9" id="KW-1185">Reference proteome</keyword>
<keyword evidence="5" id="KW-0408">Iron</keyword>
<dbReference type="KEGG" id="mng:MNEG_8081"/>
<dbReference type="FunFam" id="3.40.50.11860:FF:000001">
    <property type="entry name" value="2-(3-amino-3-carboxypropyl)histidine synthase subunit 2"/>
    <property type="match status" value="1"/>
</dbReference>